<proteinExistence type="inferred from homology"/>
<dbReference type="GO" id="GO:0005524">
    <property type="term" value="F:ATP binding"/>
    <property type="evidence" value="ECO:0007669"/>
    <property type="project" value="UniProtKB-UniRule"/>
</dbReference>
<dbReference type="Pfam" id="PF00069">
    <property type="entry name" value="Pkinase"/>
    <property type="match status" value="1"/>
</dbReference>
<feature type="region of interest" description="Disordered" evidence="12">
    <location>
        <begin position="29"/>
        <end position="48"/>
    </location>
</feature>
<feature type="domain" description="Doublecortin" evidence="14">
    <location>
        <begin position="56"/>
        <end position="139"/>
    </location>
</feature>
<sequence>MATAAERPPSFGEEVPRHSRLWLPPVPRRRSEANGVASPSAMRTSLQKLSEGRKARRLTFFRNGDRFDKGLVYALSLEKVRTFEALLEDLTRIMVDLPMGVRFIFSEDGREKVSQLENLCEGCVYVCSSTDHFVRLPYGRQEPPRPHWTLGRSTRGIPGTPSSSPSTHHNTLPAHHGFVRPKLITVIRNGVRPRKAVRVLLNHKTARSFEQVLDDVTRVIKLDSGAVRKVFTLTGKPVTTLADFFGPDDIFIAYGLEKYSHDDFDLDSEECKHLNGAMRMRREQRFSCGRPMSPISDVSSNLSFQSSHSISPKASKKLHFTNHVVLPDTVGRLYSVREMLGDGNFARVYQCVSRESGVEYALKIIDKDKCRGKEQMIANEVAILRRVQHPNVVRLVEEFNFETELYLVMELVKGGDLFDAIAAATKFPEYEASRLVSHLASALAHLHSLHVVHRDIKPENLLVGVRGALKLADFGLATELPRDGSLLSTVCGTPTYVAPEILAETGYALEVDVWAMGVITYILLCGFPPFVSQTNNQDELFDQILSGRFEFMAPYWDGISASAQDLIRGMLQVDVTQRLTAVQVLAHPWLQQQGGGASRQSDAWQVGLHFEERPRSSLDAAGTLPSAMYRTLCASWDVVPFSNVRLLFSTFCCTDYRQLCEEQQLLQFCSIHHVNKTSEKANSNPARRAGGITTRTHGAKKVMACSSFYSFLAAPC</sequence>
<dbReference type="PROSITE" id="PS00107">
    <property type="entry name" value="PROTEIN_KINASE_ATP"/>
    <property type="match status" value="1"/>
</dbReference>
<accession>A0A131YVK7</accession>
<dbReference type="InterPro" id="IPR036572">
    <property type="entry name" value="Doublecortin_dom_sf"/>
</dbReference>
<dbReference type="GO" id="GO:0035556">
    <property type="term" value="P:intracellular signal transduction"/>
    <property type="evidence" value="ECO:0007669"/>
    <property type="project" value="InterPro"/>
</dbReference>
<keyword evidence="7 11" id="KW-0067">ATP-binding</keyword>
<dbReference type="SMART" id="SM00537">
    <property type="entry name" value="DCX"/>
    <property type="match status" value="2"/>
</dbReference>
<evidence type="ECO:0000256" key="11">
    <source>
        <dbReference type="PROSITE-ProRule" id="PRU10141"/>
    </source>
</evidence>
<dbReference type="EMBL" id="GEDV01005899">
    <property type="protein sequence ID" value="JAP82658.1"/>
    <property type="molecule type" value="Transcribed_RNA"/>
</dbReference>
<feature type="region of interest" description="Disordered" evidence="12">
    <location>
        <begin position="145"/>
        <end position="172"/>
    </location>
</feature>
<dbReference type="Gene3D" id="1.10.510.10">
    <property type="entry name" value="Transferase(Phosphotransferase) domain 1"/>
    <property type="match status" value="1"/>
</dbReference>
<dbReference type="FunFam" id="1.10.510.10:FF:000571">
    <property type="entry name" value="Maternal embryonic leucine zipper kinase"/>
    <property type="match status" value="1"/>
</dbReference>
<evidence type="ECO:0000256" key="9">
    <source>
        <dbReference type="ARBA" id="ARBA00047899"/>
    </source>
</evidence>
<keyword evidence="6 15" id="KW-0418">Kinase</keyword>
<evidence type="ECO:0000259" key="13">
    <source>
        <dbReference type="PROSITE" id="PS50011"/>
    </source>
</evidence>
<comment type="catalytic activity">
    <reaction evidence="9">
        <text>L-threonyl-[protein] + ATP = O-phospho-L-threonyl-[protein] + ADP + H(+)</text>
        <dbReference type="Rhea" id="RHEA:46608"/>
        <dbReference type="Rhea" id="RHEA-COMP:11060"/>
        <dbReference type="Rhea" id="RHEA-COMP:11605"/>
        <dbReference type="ChEBI" id="CHEBI:15378"/>
        <dbReference type="ChEBI" id="CHEBI:30013"/>
        <dbReference type="ChEBI" id="CHEBI:30616"/>
        <dbReference type="ChEBI" id="CHEBI:61977"/>
        <dbReference type="ChEBI" id="CHEBI:456216"/>
        <dbReference type="EC" id="2.7.11.1"/>
    </reaction>
</comment>
<dbReference type="Gene3D" id="3.10.20.230">
    <property type="entry name" value="Doublecortin domain"/>
    <property type="match status" value="2"/>
</dbReference>
<evidence type="ECO:0000256" key="8">
    <source>
        <dbReference type="ARBA" id="ARBA00031092"/>
    </source>
</evidence>
<comment type="catalytic activity">
    <reaction evidence="10">
        <text>L-seryl-[protein] + ATP = O-phospho-L-seryl-[protein] + ADP + H(+)</text>
        <dbReference type="Rhea" id="RHEA:17989"/>
        <dbReference type="Rhea" id="RHEA-COMP:9863"/>
        <dbReference type="Rhea" id="RHEA-COMP:11604"/>
        <dbReference type="ChEBI" id="CHEBI:15378"/>
        <dbReference type="ChEBI" id="CHEBI:29999"/>
        <dbReference type="ChEBI" id="CHEBI:30616"/>
        <dbReference type="ChEBI" id="CHEBI:83421"/>
        <dbReference type="ChEBI" id="CHEBI:456216"/>
        <dbReference type="EC" id="2.7.11.1"/>
    </reaction>
</comment>
<evidence type="ECO:0000256" key="7">
    <source>
        <dbReference type="ARBA" id="ARBA00022840"/>
    </source>
</evidence>
<protein>
    <recommendedName>
        <fullName evidence="2">non-specific serine/threonine protein kinase</fullName>
        <ecNumber evidence="2">2.7.11.1</ecNumber>
    </recommendedName>
    <alternativeName>
        <fullName evidence="8">Doublecortin-like and CAM kinase-like protein</fullName>
    </alternativeName>
</protein>
<keyword evidence="5 11" id="KW-0547">Nucleotide-binding</keyword>
<keyword evidence="3" id="KW-0723">Serine/threonine-protein kinase</keyword>
<keyword evidence="4" id="KW-0808">Transferase</keyword>
<dbReference type="PANTHER" id="PTHR24347">
    <property type="entry name" value="SERINE/THREONINE-PROTEIN KINASE"/>
    <property type="match status" value="1"/>
</dbReference>
<name>A0A131YVK7_RHIAP</name>
<evidence type="ECO:0000256" key="3">
    <source>
        <dbReference type="ARBA" id="ARBA00022527"/>
    </source>
</evidence>
<dbReference type="GO" id="GO:0004674">
    <property type="term" value="F:protein serine/threonine kinase activity"/>
    <property type="evidence" value="ECO:0007669"/>
    <property type="project" value="UniProtKB-KW"/>
</dbReference>
<evidence type="ECO:0000259" key="14">
    <source>
        <dbReference type="PROSITE" id="PS50309"/>
    </source>
</evidence>
<feature type="compositionally biased region" description="Low complexity" evidence="12">
    <location>
        <begin position="153"/>
        <end position="167"/>
    </location>
</feature>
<feature type="domain" description="Doublecortin" evidence="14">
    <location>
        <begin position="182"/>
        <end position="265"/>
    </location>
</feature>
<dbReference type="EC" id="2.7.11.1" evidence="2"/>
<dbReference type="SMART" id="SM00220">
    <property type="entry name" value="S_TKc"/>
    <property type="match status" value="1"/>
</dbReference>
<dbReference type="InterPro" id="IPR000719">
    <property type="entry name" value="Prot_kinase_dom"/>
</dbReference>
<organism evidence="15">
    <name type="scientific">Rhipicephalus appendiculatus</name>
    <name type="common">Brown ear tick</name>
    <dbReference type="NCBI Taxonomy" id="34631"/>
    <lineage>
        <taxon>Eukaryota</taxon>
        <taxon>Metazoa</taxon>
        <taxon>Ecdysozoa</taxon>
        <taxon>Arthropoda</taxon>
        <taxon>Chelicerata</taxon>
        <taxon>Arachnida</taxon>
        <taxon>Acari</taxon>
        <taxon>Parasitiformes</taxon>
        <taxon>Ixodida</taxon>
        <taxon>Ixodoidea</taxon>
        <taxon>Ixodidae</taxon>
        <taxon>Rhipicephalinae</taxon>
        <taxon>Rhipicephalus</taxon>
        <taxon>Rhipicephalus</taxon>
    </lineage>
</organism>
<evidence type="ECO:0000256" key="4">
    <source>
        <dbReference type="ARBA" id="ARBA00022679"/>
    </source>
</evidence>
<dbReference type="InterPro" id="IPR017441">
    <property type="entry name" value="Protein_kinase_ATP_BS"/>
</dbReference>
<evidence type="ECO:0000256" key="6">
    <source>
        <dbReference type="ARBA" id="ARBA00022777"/>
    </source>
</evidence>
<comment type="similarity">
    <text evidence="1">Belongs to the protein kinase superfamily. CAMK Ser/Thr protein kinase family. CaMK subfamily.</text>
</comment>
<dbReference type="FunFam" id="3.30.200.20:FF:000315">
    <property type="entry name" value="Calcium-dependent protein kinase 3"/>
    <property type="match status" value="1"/>
</dbReference>
<feature type="binding site" evidence="11">
    <location>
        <position position="363"/>
    </location>
    <ligand>
        <name>ATP</name>
        <dbReference type="ChEBI" id="CHEBI:30616"/>
    </ligand>
</feature>
<evidence type="ECO:0000256" key="12">
    <source>
        <dbReference type="SAM" id="MobiDB-lite"/>
    </source>
</evidence>
<dbReference type="PROSITE" id="PS50309">
    <property type="entry name" value="DC"/>
    <property type="match status" value="2"/>
</dbReference>
<reference evidence="15" key="1">
    <citation type="journal article" date="2016" name="Ticks Tick Borne Dis.">
        <title>De novo assembly and annotation of the salivary gland transcriptome of Rhipicephalus appendiculatus male and female ticks during blood feeding.</title>
        <authorList>
            <person name="de Castro M.H."/>
            <person name="de Klerk D."/>
            <person name="Pienaar R."/>
            <person name="Latif A.A."/>
            <person name="Rees D.J."/>
            <person name="Mans B.J."/>
        </authorList>
    </citation>
    <scope>NUCLEOTIDE SEQUENCE</scope>
    <source>
        <tissue evidence="15">Salivary glands</tissue>
    </source>
</reference>
<dbReference type="Pfam" id="PF03607">
    <property type="entry name" value="DCX"/>
    <property type="match status" value="2"/>
</dbReference>
<dbReference type="InterPro" id="IPR008271">
    <property type="entry name" value="Ser/Thr_kinase_AS"/>
</dbReference>
<dbReference type="PROSITE" id="PS50011">
    <property type="entry name" value="PROTEIN_KINASE_DOM"/>
    <property type="match status" value="1"/>
</dbReference>
<evidence type="ECO:0000256" key="2">
    <source>
        <dbReference type="ARBA" id="ARBA00012513"/>
    </source>
</evidence>
<dbReference type="AlphaFoldDB" id="A0A131YVK7"/>
<dbReference type="Gene3D" id="3.30.200.20">
    <property type="entry name" value="Phosphorylase Kinase, domain 1"/>
    <property type="match status" value="1"/>
</dbReference>
<dbReference type="SUPFAM" id="SSF89837">
    <property type="entry name" value="Doublecortin (DC)"/>
    <property type="match status" value="2"/>
</dbReference>
<evidence type="ECO:0000313" key="15">
    <source>
        <dbReference type="EMBL" id="JAP82658.1"/>
    </source>
</evidence>
<dbReference type="InterPro" id="IPR003533">
    <property type="entry name" value="Doublecortin_dom"/>
</dbReference>
<evidence type="ECO:0000256" key="5">
    <source>
        <dbReference type="ARBA" id="ARBA00022741"/>
    </source>
</evidence>
<feature type="domain" description="Protein kinase" evidence="13">
    <location>
        <begin position="334"/>
        <end position="590"/>
    </location>
</feature>
<dbReference type="PROSITE" id="PS00108">
    <property type="entry name" value="PROTEIN_KINASE_ST"/>
    <property type="match status" value="1"/>
</dbReference>
<dbReference type="InterPro" id="IPR011009">
    <property type="entry name" value="Kinase-like_dom_sf"/>
</dbReference>
<evidence type="ECO:0000256" key="10">
    <source>
        <dbReference type="ARBA" id="ARBA00048679"/>
    </source>
</evidence>
<dbReference type="CDD" id="cd17069">
    <property type="entry name" value="DCX2"/>
    <property type="match status" value="1"/>
</dbReference>
<dbReference type="SUPFAM" id="SSF56112">
    <property type="entry name" value="Protein kinase-like (PK-like)"/>
    <property type="match status" value="1"/>
</dbReference>
<evidence type="ECO:0000256" key="1">
    <source>
        <dbReference type="ARBA" id="ARBA00005354"/>
    </source>
</evidence>